<keyword evidence="2" id="KW-1185">Reference proteome</keyword>
<name>A0A4Y2LDZ8_ARAVE</name>
<protein>
    <submittedName>
        <fullName evidence="1">Uncharacterized protein</fullName>
    </submittedName>
</protein>
<sequence length="86" mass="9943">MMKATPELAAPSPNFRTPTTGGRLTITYDLTWSRDYTRRICSGIGFQTWSPAETLPLGHRGSPFERYTFTEMNVRYKRSKLMVKYC</sequence>
<dbReference type="AlphaFoldDB" id="A0A4Y2LDZ8"/>
<accession>A0A4Y2LDZ8</accession>
<gene>
    <name evidence="1" type="ORF">AVEN_25982_1</name>
</gene>
<evidence type="ECO:0000313" key="2">
    <source>
        <dbReference type="Proteomes" id="UP000499080"/>
    </source>
</evidence>
<proteinExistence type="predicted"/>
<reference evidence="1 2" key="1">
    <citation type="journal article" date="2019" name="Sci. Rep.">
        <title>Orb-weaving spider Araneus ventricosus genome elucidates the spidroin gene catalogue.</title>
        <authorList>
            <person name="Kono N."/>
            <person name="Nakamura H."/>
            <person name="Ohtoshi R."/>
            <person name="Moran D.A.P."/>
            <person name="Shinohara A."/>
            <person name="Yoshida Y."/>
            <person name="Fujiwara M."/>
            <person name="Mori M."/>
            <person name="Tomita M."/>
            <person name="Arakawa K."/>
        </authorList>
    </citation>
    <scope>NUCLEOTIDE SEQUENCE [LARGE SCALE GENOMIC DNA]</scope>
</reference>
<comment type="caution">
    <text evidence="1">The sequence shown here is derived from an EMBL/GenBank/DDBJ whole genome shotgun (WGS) entry which is preliminary data.</text>
</comment>
<dbReference type="EMBL" id="BGPR01005741">
    <property type="protein sequence ID" value="GBN12965.1"/>
    <property type="molecule type" value="Genomic_DNA"/>
</dbReference>
<organism evidence="1 2">
    <name type="scientific">Araneus ventricosus</name>
    <name type="common">Orbweaver spider</name>
    <name type="synonym">Epeira ventricosa</name>
    <dbReference type="NCBI Taxonomy" id="182803"/>
    <lineage>
        <taxon>Eukaryota</taxon>
        <taxon>Metazoa</taxon>
        <taxon>Ecdysozoa</taxon>
        <taxon>Arthropoda</taxon>
        <taxon>Chelicerata</taxon>
        <taxon>Arachnida</taxon>
        <taxon>Araneae</taxon>
        <taxon>Araneomorphae</taxon>
        <taxon>Entelegynae</taxon>
        <taxon>Araneoidea</taxon>
        <taxon>Araneidae</taxon>
        <taxon>Araneus</taxon>
    </lineage>
</organism>
<dbReference type="Proteomes" id="UP000499080">
    <property type="component" value="Unassembled WGS sequence"/>
</dbReference>
<evidence type="ECO:0000313" key="1">
    <source>
        <dbReference type="EMBL" id="GBN12965.1"/>
    </source>
</evidence>